<reference evidence="3" key="1">
    <citation type="submission" date="2019-01" db="EMBL/GenBank/DDBJ databases">
        <title>Cytophagaceae bacterium strain CAR-16.</title>
        <authorList>
            <person name="Chen W.-M."/>
        </authorList>
    </citation>
    <scope>NUCLEOTIDE SEQUENCE [LARGE SCALE GENOMIC DNA]</scope>
    <source>
        <strain evidence="3">CHR27</strain>
    </source>
</reference>
<gene>
    <name evidence="2" type="ORF">EQG66_11020</name>
</gene>
<protein>
    <submittedName>
        <fullName evidence="2">Uncharacterized protein</fullName>
    </submittedName>
</protein>
<dbReference type="RefSeq" id="WP_129404632.1">
    <property type="nucleotide sequence ID" value="NZ_SBKP01000010.1"/>
</dbReference>
<dbReference type="Proteomes" id="UP000290958">
    <property type="component" value="Unassembled WGS sequence"/>
</dbReference>
<dbReference type="EMBL" id="SBKP01000010">
    <property type="protein sequence ID" value="RXR28272.1"/>
    <property type="molecule type" value="Genomic_DNA"/>
</dbReference>
<name>A0A4Q1KFR0_9SPHN</name>
<keyword evidence="3" id="KW-1185">Reference proteome</keyword>
<feature type="compositionally biased region" description="Pro residues" evidence="1">
    <location>
        <begin position="90"/>
        <end position="106"/>
    </location>
</feature>
<sequence length="132" mass="14406">MAAISAAMSRFLHLDAMQSSELADASATAKDSEGFEDPPELVPTFMPTVRRVLSRFMNPAKKRSVKNRRARGLRALLARTGFRSKFLAQPSPPPAPKPAPPKPPKPVAQSATSQSSPRPQTLRGKFNMTPRL</sequence>
<accession>A0A4Q1KFR0</accession>
<evidence type="ECO:0000313" key="3">
    <source>
        <dbReference type="Proteomes" id="UP000290958"/>
    </source>
</evidence>
<evidence type="ECO:0000313" key="2">
    <source>
        <dbReference type="EMBL" id="RXR28272.1"/>
    </source>
</evidence>
<organism evidence="2 3">
    <name type="scientific">Sphingobium fluviale</name>
    <dbReference type="NCBI Taxonomy" id="2506423"/>
    <lineage>
        <taxon>Bacteria</taxon>
        <taxon>Pseudomonadati</taxon>
        <taxon>Pseudomonadota</taxon>
        <taxon>Alphaproteobacteria</taxon>
        <taxon>Sphingomonadales</taxon>
        <taxon>Sphingomonadaceae</taxon>
        <taxon>Sphingobium</taxon>
    </lineage>
</organism>
<feature type="region of interest" description="Disordered" evidence="1">
    <location>
        <begin position="19"/>
        <end position="42"/>
    </location>
</feature>
<evidence type="ECO:0000256" key="1">
    <source>
        <dbReference type="SAM" id="MobiDB-lite"/>
    </source>
</evidence>
<comment type="caution">
    <text evidence="2">The sequence shown here is derived from an EMBL/GenBank/DDBJ whole genome shotgun (WGS) entry which is preliminary data.</text>
</comment>
<proteinExistence type="predicted"/>
<dbReference type="AlphaFoldDB" id="A0A4Q1KFR0"/>
<feature type="region of interest" description="Disordered" evidence="1">
    <location>
        <begin position="81"/>
        <end position="132"/>
    </location>
</feature>
<dbReference type="OrthoDB" id="7597251at2"/>